<feature type="active site" description="Acyl-thioester intermediate" evidence="4">
    <location>
        <position position="171"/>
    </location>
</feature>
<evidence type="ECO:0000256" key="4">
    <source>
        <dbReference type="PIRSR" id="PIRSR000148-1"/>
    </source>
</evidence>
<dbReference type="Gene3D" id="3.30.360.10">
    <property type="entry name" value="Dihydrodipicolinate Reductase, domain 2"/>
    <property type="match status" value="1"/>
</dbReference>
<dbReference type="PANTHER" id="PTHR46718:SF1">
    <property type="entry name" value="ASPARTATE-SEMIALDEHYDE DEHYDROGENASE"/>
    <property type="match status" value="1"/>
</dbReference>
<evidence type="ECO:0000256" key="1">
    <source>
        <dbReference type="ARBA" id="ARBA00010584"/>
    </source>
</evidence>
<dbReference type="SMART" id="SM00859">
    <property type="entry name" value="Semialdhyde_dh"/>
    <property type="match status" value="1"/>
</dbReference>
<keyword evidence="3 6" id="KW-0560">Oxidoreductase</keyword>
<dbReference type="EMBL" id="JAFLCK010000008">
    <property type="protein sequence ID" value="MBN8660185.1"/>
    <property type="molecule type" value="Genomic_DNA"/>
</dbReference>
<dbReference type="InterPro" id="IPR036291">
    <property type="entry name" value="NAD(P)-bd_dom_sf"/>
</dbReference>
<dbReference type="SUPFAM" id="SSF51735">
    <property type="entry name" value="NAD(P)-binding Rossmann-fold domains"/>
    <property type="match status" value="1"/>
</dbReference>
<comment type="similarity">
    <text evidence="1">Belongs to the aspartate-semialdehyde dehydrogenase family.</text>
</comment>
<dbReference type="PANTHER" id="PTHR46718">
    <property type="entry name" value="ASPARTATE-SEMIALDEHYDE DEHYDROGENASE"/>
    <property type="match status" value="1"/>
</dbReference>
<dbReference type="GO" id="GO:0051287">
    <property type="term" value="F:NAD binding"/>
    <property type="evidence" value="ECO:0007669"/>
    <property type="project" value="InterPro"/>
</dbReference>
<dbReference type="GO" id="GO:0004073">
    <property type="term" value="F:aspartate-semialdehyde dehydrogenase activity"/>
    <property type="evidence" value="ECO:0007669"/>
    <property type="project" value="UniProtKB-EC"/>
</dbReference>
<dbReference type="Pfam" id="PF02774">
    <property type="entry name" value="Semialdhyde_dhC"/>
    <property type="match status" value="1"/>
</dbReference>
<feature type="domain" description="Semialdehyde dehydrogenase NAD-binding" evidence="5">
    <location>
        <begin position="19"/>
        <end position="151"/>
    </location>
</feature>
<dbReference type="Pfam" id="PF01118">
    <property type="entry name" value="Semialdhyde_dh"/>
    <property type="match status" value="1"/>
</dbReference>
<reference evidence="6" key="1">
    <citation type="submission" date="2021-02" db="EMBL/GenBank/DDBJ databases">
        <title>Genome-Resolved Metagenomics of a Microbial Community Performing Photosynthetic Biological Nutrient Removal.</title>
        <authorList>
            <person name="Mcdaniel E.A."/>
        </authorList>
    </citation>
    <scope>NUCLEOTIDE SEQUENCE</scope>
    <source>
        <strain evidence="6">UWPOB_OBS1</strain>
    </source>
</reference>
<dbReference type="InterPro" id="IPR012280">
    <property type="entry name" value="Semialdhyde_DH_dimer_dom"/>
</dbReference>
<organism evidence="6 7">
    <name type="scientific">Candidatus Obscuribacter phosphatis</name>
    <dbReference type="NCBI Taxonomy" id="1906157"/>
    <lineage>
        <taxon>Bacteria</taxon>
        <taxon>Bacillati</taxon>
        <taxon>Candidatus Melainabacteria</taxon>
        <taxon>Candidatus Obscuribacterales</taxon>
        <taxon>Candidatus Obscuribacteraceae</taxon>
        <taxon>Candidatus Obscuribacter</taxon>
    </lineage>
</organism>
<proteinExistence type="inferred from homology"/>
<dbReference type="GO" id="GO:0009086">
    <property type="term" value="P:methionine biosynthetic process"/>
    <property type="evidence" value="ECO:0007669"/>
    <property type="project" value="TreeGrafter"/>
</dbReference>
<dbReference type="CDD" id="cd18130">
    <property type="entry name" value="ASADH_C_arch_fung_like"/>
    <property type="match status" value="1"/>
</dbReference>
<dbReference type="CDD" id="cd02315">
    <property type="entry name" value="ScASADH_like_N"/>
    <property type="match status" value="1"/>
</dbReference>
<dbReference type="Gene3D" id="3.40.50.720">
    <property type="entry name" value="NAD(P)-binding Rossmann-like Domain"/>
    <property type="match status" value="1"/>
</dbReference>
<comment type="caution">
    <text evidence="6">The sequence shown here is derived from an EMBL/GenBank/DDBJ whole genome shotgun (WGS) entry which is preliminary data.</text>
</comment>
<evidence type="ECO:0000259" key="5">
    <source>
        <dbReference type="SMART" id="SM00859"/>
    </source>
</evidence>
<name>A0A8J7TLU9_9BACT</name>
<evidence type="ECO:0000313" key="6">
    <source>
        <dbReference type="EMBL" id="MBN8660185.1"/>
    </source>
</evidence>
<evidence type="ECO:0000256" key="2">
    <source>
        <dbReference type="ARBA" id="ARBA00022857"/>
    </source>
</evidence>
<dbReference type="Proteomes" id="UP000664277">
    <property type="component" value="Unassembled WGS sequence"/>
</dbReference>
<gene>
    <name evidence="6" type="primary">asd</name>
    <name evidence="6" type="ORF">J0M35_07460</name>
</gene>
<dbReference type="GO" id="GO:0046983">
    <property type="term" value="F:protein dimerization activity"/>
    <property type="evidence" value="ECO:0007669"/>
    <property type="project" value="InterPro"/>
</dbReference>
<accession>A0A8J7TLU9</accession>
<evidence type="ECO:0000256" key="3">
    <source>
        <dbReference type="ARBA" id="ARBA00023002"/>
    </source>
</evidence>
<dbReference type="EC" id="1.2.1.11" evidence="6"/>
<dbReference type="NCBIfam" id="TIGR00978">
    <property type="entry name" value="asd_EA"/>
    <property type="match status" value="1"/>
</dbReference>
<dbReference type="InterPro" id="IPR000534">
    <property type="entry name" value="Semialdehyde_DH_NAD-bd"/>
</dbReference>
<sequence>MEIARVNSDSKSLVGNKLKVGIVGATGMVGQQLLRMLKEHPWFEVTTLAASASSAGVAYKDAVKDRWFMDFSLPEAIGKIKVVDAADLDAVTETVDIVFCAVSMDKAEVLKLEDALAKKGVFVTSCNSAYRMDPLVPMMIPAANAEHLSVLSKQRQERGYESGAIIVKSNCSIQSYVLALTALKEFEPVKVLVHSEQAISGAGKTFAGWPEMVENVIPYIAGEEAKSEIEPLKIWGTLSESGISSASTPKIKAKCVRVAVADGHTAYVNVQFKKAPNKEAVLAAWEAFTNKSPAKGLPSAPAKQIYFQSEPDRPQPRLDVMRDGGMAVTIGQLEVEEAEANATEPVSVRFTALAHNAILGAAGGAVLATELAVKEGYVFRRVKAGLAAV</sequence>
<dbReference type="GO" id="GO:0050661">
    <property type="term" value="F:NADP binding"/>
    <property type="evidence" value="ECO:0007669"/>
    <property type="project" value="InterPro"/>
</dbReference>
<dbReference type="InterPro" id="IPR051823">
    <property type="entry name" value="ASADH-related"/>
</dbReference>
<dbReference type="PIRSF" id="PIRSF000148">
    <property type="entry name" value="ASA_dh"/>
    <property type="match status" value="1"/>
</dbReference>
<protein>
    <submittedName>
        <fullName evidence="6">Aspartate-semialdehyde dehydrogenase</fullName>
        <ecNumber evidence="6">1.2.1.11</ecNumber>
    </submittedName>
</protein>
<feature type="active site" description="Proton acceptor" evidence="4">
    <location>
        <position position="264"/>
    </location>
</feature>
<dbReference type="SUPFAM" id="SSF55347">
    <property type="entry name" value="Glyceraldehyde-3-phosphate dehydrogenase-like, C-terminal domain"/>
    <property type="match status" value="1"/>
</dbReference>
<dbReference type="InterPro" id="IPR005676">
    <property type="entry name" value="Asp_semi-ald_DH_pep-lack"/>
</dbReference>
<keyword evidence="2" id="KW-0521">NADP</keyword>
<dbReference type="AlphaFoldDB" id="A0A8J7TLU9"/>
<dbReference type="NCBIfam" id="NF006416">
    <property type="entry name" value="PRK08664.1"/>
    <property type="match status" value="1"/>
</dbReference>
<dbReference type="GO" id="GO:0009088">
    <property type="term" value="P:threonine biosynthetic process"/>
    <property type="evidence" value="ECO:0007669"/>
    <property type="project" value="UniProtKB-ARBA"/>
</dbReference>
<evidence type="ECO:0000313" key="7">
    <source>
        <dbReference type="Proteomes" id="UP000664277"/>
    </source>
</evidence>